<dbReference type="AlphaFoldDB" id="A0AAN9K1X5"/>
<comment type="caution">
    <text evidence="1">The sequence shown here is derived from an EMBL/GenBank/DDBJ whole genome shotgun (WGS) entry which is preliminary data.</text>
</comment>
<reference evidence="1 2" key="1">
    <citation type="submission" date="2024-01" db="EMBL/GenBank/DDBJ databases">
        <title>The genomes of 5 underutilized Papilionoideae crops provide insights into root nodulation and disease resistanc.</title>
        <authorList>
            <person name="Jiang F."/>
        </authorList>
    </citation>
    <scope>NUCLEOTIDE SEQUENCE [LARGE SCALE GENOMIC DNA]</scope>
    <source>
        <strain evidence="1">LVBAO_FW01</strain>
        <tissue evidence="1">Leaves</tissue>
    </source>
</reference>
<accession>A0AAN9K1X5</accession>
<keyword evidence="2" id="KW-1185">Reference proteome</keyword>
<dbReference type="EMBL" id="JAYMYQ010000010">
    <property type="protein sequence ID" value="KAK7308077.1"/>
    <property type="molecule type" value="Genomic_DNA"/>
</dbReference>
<evidence type="ECO:0000313" key="2">
    <source>
        <dbReference type="Proteomes" id="UP001367508"/>
    </source>
</evidence>
<organism evidence="1 2">
    <name type="scientific">Canavalia gladiata</name>
    <name type="common">Sword bean</name>
    <name type="synonym">Dolichos gladiatus</name>
    <dbReference type="NCBI Taxonomy" id="3824"/>
    <lineage>
        <taxon>Eukaryota</taxon>
        <taxon>Viridiplantae</taxon>
        <taxon>Streptophyta</taxon>
        <taxon>Embryophyta</taxon>
        <taxon>Tracheophyta</taxon>
        <taxon>Spermatophyta</taxon>
        <taxon>Magnoliopsida</taxon>
        <taxon>eudicotyledons</taxon>
        <taxon>Gunneridae</taxon>
        <taxon>Pentapetalae</taxon>
        <taxon>rosids</taxon>
        <taxon>fabids</taxon>
        <taxon>Fabales</taxon>
        <taxon>Fabaceae</taxon>
        <taxon>Papilionoideae</taxon>
        <taxon>50 kb inversion clade</taxon>
        <taxon>NPAAA clade</taxon>
        <taxon>indigoferoid/millettioid clade</taxon>
        <taxon>Phaseoleae</taxon>
        <taxon>Canavalia</taxon>
    </lineage>
</organism>
<dbReference type="Proteomes" id="UP001367508">
    <property type="component" value="Unassembled WGS sequence"/>
</dbReference>
<name>A0AAN9K1X5_CANGL</name>
<sequence length="131" mass="15536">MTRWMVLTLRPYLRNLLKPPKNRAPSSARSGGWWWTMLGQGTKLGKRWCPNECCCRSPWRRFMAHGQVPWRCRTTLLARVITPPPPTSAVYERCQNMYAQRGLWQDKTFMLIWASWNSEEFLPHPVRSSER</sequence>
<gene>
    <name evidence="1" type="ORF">VNO77_41671</name>
</gene>
<proteinExistence type="predicted"/>
<evidence type="ECO:0000313" key="1">
    <source>
        <dbReference type="EMBL" id="KAK7308077.1"/>
    </source>
</evidence>
<protein>
    <submittedName>
        <fullName evidence="1">Uncharacterized protein</fullName>
    </submittedName>
</protein>